<reference evidence="1 2" key="1">
    <citation type="submission" date="2023-12" db="EMBL/GenBank/DDBJ databases">
        <title>Description of new species of Mycobacterium terrae complex isolated from sewage at the Sao Paulo Zoological Park Foundation in Brazil.</title>
        <authorList>
            <person name="Romagnoli C.L."/>
            <person name="Conceicao E.C."/>
            <person name="Machado E."/>
            <person name="Barreto L.B.P.F."/>
            <person name="Sharma A."/>
            <person name="Silva N.M."/>
            <person name="Marques L.E."/>
            <person name="Juliana M.A."/>
            <person name="Lourenco M.C.S."/>
            <person name="Digiampietri L.A."/>
            <person name="Suffys P.N."/>
            <person name="Viana-Niero C."/>
        </authorList>
    </citation>
    <scope>NUCLEOTIDE SEQUENCE [LARGE SCALE GENOMIC DNA]</scope>
    <source>
        <strain evidence="1 2">MYC017</strain>
    </source>
</reference>
<comment type="caution">
    <text evidence="1">The sequence shown here is derived from an EMBL/GenBank/DDBJ whole genome shotgun (WGS) entry which is preliminary data.</text>
</comment>
<keyword evidence="2" id="KW-1185">Reference proteome</keyword>
<organism evidence="1 2">
    <name type="scientific">[Mycobacterium] vasticus</name>
    <dbReference type="NCBI Taxonomy" id="2875777"/>
    <lineage>
        <taxon>Bacteria</taxon>
        <taxon>Bacillati</taxon>
        <taxon>Actinomycetota</taxon>
        <taxon>Actinomycetes</taxon>
        <taxon>Mycobacteriales</taxon>
        <taxon>Mycobacteriaceae</taxon>
        <taxon>Mycolicibacter</taxon>
    </lineage>
</organism>
<dbReference type="Pfam" id="PF04245">
    <property type="entry name" value="NA37"/>
    <property type="match status" value="1"/>
</dbReference>
<evidence type="ECO:0000313" key="2">
    <source>
        <dbReference type="Proteomes" id="UP001299283"/>
    </source>
</evidence>
<evidence type="ECO:0000313" key="1">
    <source>
        <dbReference type="EMBL" id="MEB3072084.1"/>
    </source>
</evidence>
<name>A0ABU5Z3W1_9MYCO</name>
<accession>A0ABU5Z3W1</accession>
<dbReference type="InterPro" id="IPR007358">
    <property type="entry name" value="Nucleoid_associated_NdpA"/>
</dbReference>
<feature type="non-terminal residue" evidence="1">
    <location>
        <position position="1"/>
    </location>
</feature>
<gene>
    <name evidence="1" type="ORF">K5L39_23205</name>
</gene>
<dbReference type="RefSeq" id="WP_329779825.1">
    <property type="nucleotide sequence ID" value="NZ_JAYJJQ010000056.1"/>
</dbReference>
<proteinExistence type="predicted"/>
<dbReference type="EMBL" id="JAYJJQ010000056">
    <property type="protein sequence ID" value="MEB3072084.1"/>
    <property type="molecule type" value="Genomic_DNA"/>
</dbReference>
<dbReference type="Proteomes" id="UP001299283">
    <property type="component" value="Unassembled WGS sequence"/>
</dbReference>
<sequence length="267" mass="29309">PEGSRDHATPYTTPLGMTGELFAAQSGAMSPGLLVVMEGIYQGTTPFVAVLKLEKEEGARAATTEIEGLSTFSVEYMRDLFLTGRTRVFKVAVFMMTDADPPELRGWISDPQSRGIAVADFFLDVFLGCALVDDPKITTRQFHTEAENFINTHVADPATKMRYETALVAELQGNSTEINVRSFATSYLDRQDRTPFETAITAAGVARSFVKDTGLTKLARVQYEFMQGVKVSYPADTPEDVVTVSGRDDGRTELQVVDNLKKLNSRG</sequence>
<protein>
    <submittedName>
        <fullName evidence="1">Nucleoid-associated protein</fullName>
    </submittedName>
</protein>